<comment type="caution">
    <text evidence="1">The sequence shown here is derived from an EMBL/GenBank/DDBJ whole genome shotgun (WGS) entry which is preliminary data.</text>
</comment>
<proteinExistence type="predicted"/>
<protein>
    <submittedName>
        <fullName evidence="1">Uncharacterized protein</fullName>
    </submittedName>
</protein>
<evidence type="ECO:0000313" key="2">
    <source>
        <dbReference type="Proteomes" id="UP000790377"/>
    </source>
</evidence>
<reference evidence="1" key="1">
    <citation type="journal article" date="2021" name="New Phytol.">
        <title>Evolutionary innovations through gain and loss of genes in the ectomycorrhizal Boletales.</title>
        <authorList>
            <person name="Wu G."/>
            <person name="Miyauchi S."/>
            <person name="Morin E."/>
            <person name="Kuo A."/>
            <person name="Drula E."/>
            <person name="Varga T."/>
            <person name="Kohler A."/>
            <person name="Feng B."/>
            <person name="Cao Y."/>
            <person name="Lipzen A."/>
            <person name="Daum C."/>
            <person name="Hundley H."/>
            <person name="Pangilinan J."/>
            <person name="Johnson J."/>
            <person name="Barry K."/>
            <person name="LaButti K."/>
            <person name="Ng V."/>
            <person name="Ahrendt S."/>
            <person name="Min B."/>
            <person name="Choi I.G."/>
            <person name="Park H."/>
            <person name="Plett J.M."/>
            <person name="Magnuson J."/>
            <person name="Spatafora J.W."/>
            <person name="Nagy L.G."/>
            <person name="Henrissat B."/>
            <person name="Grigoriev I.V."/>
            <person name="Yang Z.L."/>
            <person name="Xu J."/>
            <person name="Martin F.M."/>
        </authorList>
    </citation>
    <scope>NUCLEOTIDE SEQUENCE</scope>
    <source>
        <strain evidence="1">ATCC 28755</strain>
    </source>
</reference>
<keyword evidence="2" id="KW-1185">Reference proteome</keyword>
<accession>A0ACB8AKL4</accession>
<organism evidence="1 2">
    <name type="scientific">Hygrophoropsis aurantiaca</name>
    <dbReference type="NCBI Taxonomy" id="72124"/>
    <lineage>
        <taxon>Eukaryota</taxon>
        <taxon>Fungi</taxon>
        <taxon>Dikarya</taxon>
        <taxon>Basidiomycota</taxon>
        <taxon>Agaricomycotina</taxon>
        <taxon>Agaricomycetes</taxon>
        <taxon>Agaricomycetidae</taxon>
        <taxon>Boletales</taxon>
        <taxon>Coniophorineae</taxon>
        <taxon>Hygrophoropsidaceae</taxon>
        <taxon>Hygrophoropsis</taxon>
    </lineage>
</organism>
<sequence>MGPSQYVGHLQHSCKDQIKIYSVFTPSDDSEPASQHKGDVDGPIASSLLEASNKARRNPVNEWSCALTDKRLSTQKDPARARKDFYIGQKDIYANTSAGRRFGVSAV</sequence>
<gene>
    <name evidence="1" type="ORF">BJ138DRAFT_1002110</name>
</gene>
<evidence type="ECO:0000313" key="1">
    <source>
        <dbReference type="EMBL" id="KAH7913553.1"/>
    </source>
</evidence>
<dbReference type="EMBL" id="MU267629">
    <property type="protein sequence ID" value="KAH7913553.1"/>
    <property type="molecule type" value="Genomic_DNA"/>
</dbReference>
<name>A0ACB8AKL4_9AGAM</name>
<dbReference type="Proteomes" id="UP000790377">
    <property type="component" value="Unassembled WGS sequence"/>
</dbReference>